<keyword evidence="1" id="KW-1133">Transmembrane helix</keyword>
<keyword evidence="1" id="KW-0812">Transmembrane</keyword>
<protein>
    <submittedName>
        <fullName evidence="2">Uncharacterized protein DUF4112</fullName>
    </submittedName>
</protein>
<dbReference type="EMBL" id="QGTR01000002">
    <property type="protein sequence ID" value="PWW02095.1"/>
    <property type="molecule type" value="Genomic_DNA"/>
</dbReference>
<organism evidence="2 3">
    <name type="scientific">Hoeflea marina</name>
    <dbReference type="NCBI Taxonomy" id="274592"/>
    <lineage>
        <taxon>Bacteria</taxon>
        <taxon>Pseudomonadati</taxon>
        <taxon>Pseudomonadota</taxon>
        <taxon>Alphaproteobacteria</taxon>
        <taxon>Hyphomicrobiales</taxon>
        <taxon>Rhizobiaceae</taxon>
        <taxon>Hoeflea</taxon>
    </lineage>
</organism>
<proteinExistence type="predicted"/>
<dbReference type="InterPro" id="IPR025187">
    <property type="entry name" value="DUF4112"/>
</dbReference>
<reference evidence="2 3" key="1">
    <citation type="submission" date="2018-05" db="EMBL/GenBank/DDBJ databases">
        <title>Genomic Encyclopedia of Type Strains, Phase IV (KMG-IV): sequencing the most valuable type-strain genomes for metagenomic binning, comparative biology and taxonomic classification.</title>
        <authorList>
            <person name="Goeker M."/>
        </authorList>
    </citation>
    <scope>NUCLEOTIDE SEQUENCE [LARGE SCALE GENOMIC DNA]</scope>
    <source>
        <strain evidence="2 3">DSM 16791</strain>
    </source>
</reference>
<dbReference type="RefSeq" id="WP_110031816.1">
    <property type="nucleotide sequence ID" value="NZ_QGTR01000002.1"/>
</dbReference>
<evidence type="ECO:0000313" key="2">
    <source>
        <dbReference type="EMBL" id="PWW02095.1"/>
    </source>
</evidence>
<name>A0A317PMC8_9HYPH</name>
<accession>A0A317PMC8</accession>
<evidence type="ECO:0000256" key="1">
    <source>
        <dbReference type="SAM" id="Phobius"/>
    </source>
</evidence>
<dbReference type="PANTHER" id="PTHR35519">
    <property type="entry name" value="MEMBRANE PROTEINS"/>
    <property type="match status" value="1"/>
</dbReference>
<feature type="transmembrane region" description="Helical" evidence="1">
    <location>
        <begin position="37"/>
        <end position="58"/>
    </location>
</feature>
<sequence>MSAELRRELSRLDTLANALDSQFRIPGIGMRIGWDGILGLVPGVGDAVTLLPAAYLLYKGHRLGARRMTLMQMALNSGIDLAIGAVPLLGDLFDIGFKANKRNVALLRRDIEARIEEVA</sequence>
<gene>
    <name evidence="2" type="ORF">DFR52_102763</name>
</gene>
<keyword evidence="3" id="KW-1185">Reference proteome</keyword>
<comment type="caution">
    <text evidence="2">The sequence shown here is derived from an EMBL/GenBank/DDBJ whole genome shotgun (WGS) entry which is preliminary data.</text>
</comment>
<dbReference type="OrthoDB" id="513552at2"/>
<dbReference type="AlphaFoldDB" id="A0A317PMC8"/>
<keyword evidence="1" id="KW-0472">Membrane</keyword>
<dbReference type="Proteomes" id="UP000246352">
    <property type="component" value="Unassembled WGS sequence"/>
</dbReference>
<dbReference type="PANTHER" id="PTHR35519:SF2">
    <property type="entry name" value="PH DOMAIN PROTEIN"/>
    <property type="match status" value="1"/>
</dbReference>
<dbReference type="Pfam" id="PF13430">
    <property type="entry name" value="DUF4112"/>
    <property type="match status" value="1"/>
</dbReference>
<evidence type="ECO:0000313" key="3">
    <source>
        <dbReference type="Proteomes" id="UP000246352"/>
    </source>
</evidence>